<evidence type="ECO:0008006" key="4">
    <source>
        <dbReference type="Google" id="ProtNLM"/>
    </source>
</evidence>
<dbReference type="Proteomes" id="UP001244011">
    <property type="component" value="Unassembled WGS sequence"/>
</dbReference>
<evidence type="ECO:0000313" key="2">
    <source>
        <dbReference type="EMBL" id="KAK1763562.1"/>
    </source>
</evidence>
<keyword evidence="1" id="KW-0732">Signal</keyword>
<feature type="chain" id="PRO_5042490644" description="Secreted protein" evidence="1">
    <location>
        <begin position="20"/>
        <end position="145"/>
    </location>
</feature>
<comment type="caution">
    <text evidence="2">The sequence shown here is derived from an EMBL/GenBank/DDBJ whole genome shotgun (WGS) entry which is preliminary data.</text>
</comment>
<dbReference type="AlphaFoldDB" id="A0AAJ0BT58"/>
<sequence length="145" mass="17142">MTQLLWCFAICGSFNSTPGITLVQWSSRFQSTKHTRCRGCVRYGSVISTFCSHLGGQHYLRSWRCCLTGYIRRWAGTEAGKDKALGRRMREWFLVRYYNIDNRESTQWRERRGWAVRRYIIQGREFNEIKSKCVSAWSTTCCDRV</sequence>
<keyword evidence="3" id="KW-1185">Reference proteome</keyword>
<dbReference type="RefSeq" id="XP_060279775.1">
    <property type="nucleotide sequence ID" value="XM_060428959.1"/>
</dbReference>
<feature type="signal peptide" evidence="1">
    <location>
        <begin position="1"/>
        <end position="19"/>
    </location>
</feature>
<reference evidence="2" key="1">
    <citation type="submission" date="2023-06" db="EMBL/GenBank/DDBJ databases">
        <title>Genome-scale phylogeny and comparative genomics of the fungal order Sordariales.</title>
        <authorList>
            <consortium name="Lawrence Berkeley National Laboratory"/>
            <person name="Hensen N."/>
            <person name="Bonometti L."/>
            <person name="Westerberg I."/>
            <person name="Brannstrom I.O."/>
            <person name="Guillou S."/>
            <person name="Cros-Aarteil S."/>
            <person name="Calhoun S."/>
            <person name="Haridas S."/>
            <person name="Kuo A."/>
            <person name="Mondo S."/>
            <person name="Pangilinan J."/>
            <person name="Riley R."/>
            <person name="Labutti K."/>
            <person name="Andreopoulos B."/>
            <person name="Lipzen A."/>
            <person name="Chen C."/>
            <person name="Yanf M."/>
            <person name="Daum C."/>
            <person name="Ng V."/>
            <person name="Clum A."/>
            <person name="Steindorff A."/>
            <person name="Ohm R."/>
            <person name="Martin F."/>
            <person name="Silar P."/>
            <person name="Natvig D."/>
            <person name="Lalanne C."/>
            <person name="Gautier V."/>
            <person name="Ament-Velasquez S.L."/>
            <person name="Kruys A."/>
            <person name="Hutchinson M.I."/>
            <person name="Powell A.J."/>
            <person name="Barry K."/>
            <person name="Miller A.N."/>
            <person name="Grigoriev I.V."/>
            <person name="Debuchy R."/>
            <person name="Gladieux P."/>
            <person name="Thoren M.H."/>
            <person name="Johannesson H."/>
        </authorList>
    </citation>
    <scope>NUCLEOTIDE SEQUENCE</scope>
    <source>
        <strain evidence="2">8032-3</strain>
    </source>
</reference>
<dbReference type="GeneID" id="85312146"/>
<evidence type="ECO:0000256" key="1">
    <source>
        <dbReference type="SAM" id="SignalP"/>
    </source>
</evidence>
<dbReference type="EMBL" id="MU839026">
    <property type="protein sequence ID" value="KAK1763562.1"/>
    <property type="molecule type" value="Genomic_DNA"/>
</dbReference>
<name>A0AAJ0BT58_9PEZI</name>
<gene>
    <name evidence="2" type="ORF">QBC33DRAFT_549324</name>
</gene>
<accession>A0AAJ0BT58</accession>
<proteinExistence type="predicted"/>
<protein>
    <recommendedName>
        <fullName evidence="4">Secreted protein</fullName>
    </recommendedName>
</protein>
<evidence type="ECO:0000313" key="3">
    <source>
        <dbReference type="Proteomes" id="UP001244011"/>
    </source>
</evidence>
<organism evidence="2 3">
    <name type="scientific">Phialemonium atrogriseum</name>
    <dbReference type="NCBI Taxonomy" id="1093897"/>
    <lineage>
        <taxon>Eukaryota</taxon>
        <taxon>Fungi</taxon>
        <taxon>Dikarya</taxon>
        <taxon>Ascomycota</taxon>
        <taxon>Pezizomycotina</taxon>
        <taxon>Sordariomycetes</taxon>
        <taxon>Sordariomycetidae</taxon>
        <taxon>Cephalothecales</taxon>
        <taxon>Cephalothecaceae</taxon>
        <taxon>Phialemonium</taxon>
    </lineage>
</organism>